<dbReference type="VEuPathDB" id="ToxoDB:BESB_058440"/>
<dbReference type="PROSITE" id="PS51845">
    <property type="entry name" value="PDEASE_I_2"/>
    <property type="match status" value="1"/>
</dbReference>
<dbReference type="EMBL" id="NWUJ01000005">
    <property type="protein sequence ID" value="PFH34957.1"/>
    <property type="molecule type" value="Genomic_DNA"/>
</dbReference>
<evidence type="ECO:0000313" key="10">
    <source>
        <dbReference type="EMBL" id="PFH34957.1"/>
    </source>
</evidence>
<keyword evidence="2 6" id="KW-0378">Hydrolase</keyword>
<dbReference type="GO" id="GO:0007165">
    <property type="term" value="P:signal transduction"/>
    <property type="evidence" value="ECO:0007669"/>
    <property type="project" value="InterPro"/>
</dbReference>
<feature type="binding site" evidence="4">
    <location>
        <position position="1147"/>
    </location>
    <ligand>
        <name>AMP</name>
        <dbReference type="ChEBI" id="CHEBI:456215"/>
    </ligand>
</feature>
<keyword evidence="8" id="KW-1133">Transmembrane helix</keyword>
<feature type="transmembrane region" description="Helical" evidence="8">
    <location>
        <begin position="77"/>
        <end position="99"/>
    </location>
</feature>
<dbReference type="InterPro" id="IPR023174">
    <property type="entry name" value="PDEase_CS"/>
</dbReference>
<feature type="binding site" evidence="5">
    <location>
        <position position="1110"/>
    </location>
    <ligand>
        <name>Zn(2+)</name>
        <dbReference type="ChEBI" id="CHEBI:29105"/>
        <label>1</label>
    </ligand>
</feature>
<dbReference type="PRINTS" id="PR00387">
    <property type="entry name" value="PDIESTERASE1"/>
</dbReference>
<dbReference type="InterPro" id="IPR003607">
    <property type="entry name" value="HD/PDEase_dom"/>
</dbReference>
<feature type="region of interest" description="Disordered" evidence="7">
    <location>
        <begin position="1"/>
        <end position="24"/>
    </location>
</feature>
<accession>A0A2A9MH94</accession>
<feature type="binding site" evidence="4">
    <location>
        <position position="1261"/>
    </location>
    <ligand>
        <name>AMP</name>
        <dbReference type="ChEBI" id="CHEBI:456215"/>
    </ligand>
</feature>
<dbReference type="KEGG" id="bbes:BESB_058440"/>
<dbReference type="PROSITE" id="PS00126">
    <property type="entry name" value="PDEASE_I_1"/>
    <property type="match status" value="1"/>
</dbReference>
<dbReference type="CDD" id="cd00077">
    <property type="entry name" value="HDc"/>
    <property type="match status" value="1"/>
</dbReference>
<evidence type="ECO:0000313" key="11">
    <source>
        <dbReference type="Proteomes" id="UP000224006"/>
    </source>
</evidence>
<feature type="compositionally biased region" description="Basic and acidic residues" evidence="7">
    <location>
        <begin position="1"/>
        <end position="11"/>
    </location>
</feature>
<dbReference type="Gene3D" id="1.10.1300.10">
    <property type="entry name" value="3'5'-cyclic nucleotide phosphodiesterase, catalytic domain"/>
    <property type="match status" value="1"/>
</dbReference>
<dbReference type="InterPro" id="IPR002073">
    <property type="entry name" value="PDEase_catalytic_dom"/>
</dbReference>
<keyword evidence="8" id="KW-0812">Transmembrane</keyword>
<gene>
    <name evidence="10" type="ORF">BESB_058440</name>
</gene>
<keyword evidence="11" id="KW-1185">Reference proteome</keyword>
<feature type="compositionally biased region" description="Basic and acidic residues" evidence="7">
    <location>
        <begin position="988"/>
        <end position="1003"/>
    </location>
</feature>
<feature type="compositionally biased region" description="Low complexity" evidence="7">
    <location>
        <begin position="853"/>
        <end position="874"/>
    </location>
</feature>
<dbReference type="GeneID" id="40310772"/>
<comment type="caution">
    <text evidence="10">The sequence shown here is derived from an EMBL/GenBank/DDBJ whole genome shotgun (WGS) entry which is preliminary data.</text>
</comment>
<keyword evidence="1 5" id="KW-0479">Metal-binding</keyword>
<dbReference type="Gene3D" id="3.30.565.10">
    <property type="entry name" value="Histidine kinase-like ATPase, C-terminal domain"/>
    <property type="match status" value="1"/>
</dbReference>
<dbReference type="GO" id="GO:0004114">
    <property type="term" value="F:3',5'-cyclic-nucleotide phosphodiesterase activity"/>
    <property type="evidence" value="ECO:0007669"/>
    <property type="project" value="InterPro"/>
</dbReference>
<feature type="binding site" evidence="4">
    <location>
        <position position="1314"/>
    </location>
    <ligand>
        <name>AMP</name>
        <dbReference type="ChEBI" id="CHEBI:456215"/>
    </ligand>
</feature>
<comment type="similarity">
    <text evidence="6">Belongs to the cyclic nucleotide phosphodiesterase family.</text>
</comment>
<reference evidence="10 11" key="1">
    <citation type="submission" date="2017-09" db="EMBL/GenBank/DDBJ databases">
        <title>Genome sequencing of Besnoitia besnoiti strain Bb-Ger1.</title>
        <authorList>
            <person name="Schares G."/>
            <person name="Venepally P."/>
            <person name="Lorenzi H.A."/>
        </authorList>
    </citation>
    <scope>NUCLEOTIDE SEQUENCE [LARGE SCALE GENOMIC DNA]</scope>
    <source>
        <strain evidence="10 11">Bb-Ger1</strain>
    </source>
</reference>
<dbReference type="GO" id="GO:0046872">
    <property type="term" value="F:metal ion binding"/>
    <property type="evidence" value="ECO:0007669"/>
    <property type="project" value="UniProtKB-KW"/>
</dbReference>
<dbReference type="SUPFAM" id="SSF55874">
    <property type="entry name" value="ATPase domain of HSP90 chaperone/DNA topoisomerase II/histidine kinase"/>
    <property type="match status" value="1"/>
</dbReference>
<evidence type="ECO:0000256" key="5">
    <source>
        <dbReference type="PIRSR" id="PIRSR623088-3"/>
    </source>
</evidence>
<dbReference type="PANTHER" id="PTHR11347">
    <property type="entry name" value="CYCLIC NUCLEOTIDE PHOSPHODIESTERASE"/>
    <property type="match status" value="1"/>
</dbReference>
<protein>
    <recommendedName>
        <fullName evidence="6">Phosphodiesterase</fullName>
        <ecNumber evidence="6">3.1.4.-</ecNumber>
    </recommendedName>
</protein>
<evidence type="ECO:0000256" key="6">
    <source>
        <dbReference type="RuleBase" id="RU363067"/>
    </source>
</evidence>
<feature type="region of interest" description="Disordered" evidence="7">
    <location>
        <begin position="816"/>
        <end position="880"/>
    </location>
</feature>
<evidence type="ECO:0000256" key="4">
    <source>
        <dbReference type="PIRSR" id="PIRSR623088-2"/>
    </source>
</evidence>
<dbReference type="STRING" id="94643.A0A2A9MH94"/>
<feature type="binding site" evidence="5">
    <location>
        <position position="1261"/>
    </location>
    <ligand>
        <name>Zn(2+)</name>
        <dbReference type="ChEBI" id="CHEBI:29105"/>
        <label>1</label>
    </ligand>
</feature>
<evidence type="ECO:0000256" key="3">
    <source>
        <dbReference type="PIRSR" id="PIRSR623088-1"/>
    </source>
</evidence>
<evidence type="ECO:0000256" key="2">
    <source>
        <dbReference type="ARBA" id="ARBA00022801"/>
    </source>
</evidence>
<dbReference type="SMART" id="SM00471">
    <property type="entry name" value="HDc"/>
    <property type="match status" value="1"/>
</dbReference>
<feature type="binding site" evidence="5">
    <location>
        <position position="1146"/>
    </location>
    <ligand>
        <name>Zn(2+)</name>
        <dbReference type="ChEBI" id="CHEBI:29105"/>
        <label>1</label>
    </ligand>
</feature>
<dbReference type="InterPro" id="IPR036890">
    <property type="entry name" value="HATPase_C_sf"/>
</dbReference>
<feature type="active site" description="Proton donor" evidence="3">
    <location>
        <position position="1106"/>
    </location>
</feature>
<dbReference type="RefSeq" id="XP_029218966.1">
    <property type="nucleotide sequence ID" value="XM_029364258.1"/>
</dbReference>
<feature type="domain" description="PDEase" evidence="9">
    <location>
        <begin position="1033"/>
        <end position="1348"/>
    </location>
</feature>
<feature type="binding site" evidence="5">
    <location>
        <position position="1147"/>
    </location>
    <ligand>
        <name>Zn(2+)</name>
        <dbReference type="ChEBI" id="CHEBI:29105"/>
        <label>1</label>
    </ligand>
</feature>
<keyword evidence="8" id="KW-0472">Membrane</keyword>
<dbReference type="SUPFAM" id="SSF109604">
    <property type="entry name" value="HD-domain/PDEase-like"/>
    <property type="match status" value="1"/>
</dbReference>
<organism evidence="10 11">
    <name type="scientific">Besnoitia besnoiti</name>
    <name type="common">Apicomplexan protozoan</name>
    <dbReference type="NCBI Taxonomy" id="94643"/>
    <lineage>
        <taxon>Eukaryota</taxon>
        <taxon>Sar</taxon>
        <taxon>Alveolata</taxon>
        <taxon>Apicomplexa</taxon>
        <taxon>Conoidasida</taxon>
        <taxon>Coccidia</taxon>
        <taxon>Eucoccidiorida</taxon>
        <taxon>Eimeriorina</taxon>
        <taxon>Sarcocystidae</taxon>
        <taxon>Besnoitia</taxon>
    </lineage>
</organism>
<evidence type="ECO:0000256" key="8">
    <source>
        <dbReference type="SAM" id="Phobius"/>
    </source>
</evidence>
<proteinExistence type="inferred from homology"/>
<name>A0A2A9MH94_BESBE</name>
<dbReference type="Proteomes" id="UP000224006">
    <property type="component" value="Chromosome V"/>
</dbReference>
<feature type="binding site" evidence="5">
    <location>
        <position position="1147"/>
    </location>
    <ligand>
        <name>Zn(2+)</name>
        <dbReference type="ChEBI" id="CHEBI:29105"/>
        <label>2</label>
    </ligand>
</feature>
<dbReference type="OrthoDB" id="329362at2759"/>
<sequence length="1348" mass="148733">MAGNRAKDAHGKRSGPSVAKVSSRPLPLWEKGTRTKSFNMTASESRQSYLTVRTTHQEKTYEMFLGYEKDIDRHSGYISRFHVLLFLALTTLSIIICNIQMGLLTAKTRVVVSEEDIYTELVGMKNMSSTLRRVRALSNLFGTTYQRVKVQTNPLTPSYLEDHVYLQLYKLAMQLIIGFEDVRTFGNSIRSATHCLNQISTSAAGGPLNNSTCPLKTAIQRLKTIDPQLAGQLREAVISMKVPLALVLEQKILDLYPSAWPDVYDPYKFTLGLMSQGRFREVFERADLYFEELEQIVDVLRSIRIWPKLLLAPSLCAGLLTSAILLFIFTVQHYSAQIAEAFRVCQDAVARSDDEVQSKVGDMSNVMFALLECRILPRLHPLCGMASLLLTSGKLTVYHLKLLKIIEKSVADIIASSVNVLDYIAAETDLSPTNADLANLRSLIEDCLESFRPKATTKQLPLSCAFGAGCPSSVMVDTAKLRKVLNQTLAYVFDHTFDKGMGIEVYINANASRATREPENSSLFRPYDIHVEVKGLGVCMENQKAQMMVQTKGLMDRSGQGLRVLVSSRIVQSLGGSMKIQSSPLRGTFFSFSIRAKGRTRLADLHRDFSLIAGCRLRIATLGLPQETRRSFFFLCKDIGVDCVHCYGLQQLLEAVSEDSDAPTAAIFLGDFVQFTADPADPSSRALSPSEVFDRVQVASSSQNRRSVKVFLASMDSDPASVASRGGTVATRLSQGENYVWLHLPVHSSVLIGLIVRGCKGASVEGTEDLQAWIAKQAMHRSQRASFERGNLAAVLPQGSSAGRGTHSGSVFLNSPAAASARRGAEETRDSVGSLRSKSARSFLPRRLTGSPEDGAGPSDEAAAAAETESAPSADSEEDEAQALLPLPNEGLSSLFSRPDAIPECLYPDVNRVIRVIDDVGLSRPTEDISRALTEDPPALCRSRCFADAYDVSLALAQYYQALPVTDATEDDAPPPSFFLSSEARGPAFREGESGDDARFLPRKRQDPRALMNGLSCLEIKLPLEHEIQAYFNLVSPTARTGEPLTMHQLLHWDFHVLNLSPASAVLVTRDLLSQFASKAKLEIPGQVIMAFSVAIYKNYRPNPYHNFHHALNVAQVLCLLLALPDVAAQFTPIDYLVLSVAALGHDIGHPGANNLFMTRFNCWPSKIYQNVSVLENYHAASLFQILRNPAFNVFCSLSPASFSPIRKRIISAILWTDMAKHFDVVAKLQAKIQGEMVLAEGIIVTLTKSYLEGLLLHAADISNPMMNFDICRDWAFRACDEFHQQNKLEESSGFAPFMPNFQHFDAYNVAKCQIGFIDGICKPLFNSLALMFPAQLGDRATQLHKNR</sequence>
<feature type="region of interest" description="Disordered" evidence="7">
    <location>
        <begin position="980"/>
        <end position="1003"/>
    </location>
</feature>
<dbReference type="EC" id="3.1.4.-" evidence="6"/>
<comment type="cofactor">
    <cofactor evidence="6">
        <name>a divalent metal cation</name>
        <dbReference type="ChEBI" id="CHEBI:60240"/>
    </cofactor>
    <text evidence="6">Binds 2 divalent metal cations per subunit. Site 1 may preferentially bind zinc ions, while site 2 has a preference for magnesium and/or manganese ions.</text>
</comment>
<dbReference type="Pfam" id="PF00233">
    <property type="entry name" value="PDEase_I"/>
    <property type="match status" value="1"/>
</dbReference>
<evidence type="ECO:0000259" key="9">
    <source>
        <dbReference type="PROSITE" id="PS51845"/>
    </source>
</evidence>
<dbReference type="InterPro" id="IPR023088">
    <property type="entry name" value="PDEase"/>
</dbReference>
<evidence type="ECO:0000256" key="1">
    <source>
        <dbReference type="ARBA" id="ARBA00022723"/>
    </source>
</evidence>
<evidence type="ECO:0000256" key="7">
    <source>
        <dbReference type="SAM" id="MobiDB-lite"/>
    </source>
</evidence>
<dbReference type="InterPro" id="IPR036971">
    <property type="entry name" value="PDEase_catalytic_dom_sf"/>
</dbReference>
<feature type="binding site" evidence="4">
    <location>
        <begin position="1106"/>
        <end position="1110"/>
    </location>
    <ligand>
        <name>AMP</name>
        <dbReference type="ChEBI" id="CHEBI:456215"/>
    </ligand>
</feature>